<proteinExistence type="predicted"/>
<comment type="caution">
    <text evidence="1">The sequence shown here is derived from an EMBL/GenBank/DDBJ whole genome shotgun (WGS) entry which is preliminary data.</text>
</comment>
<sequence>MSLEGQFPEYIEFANEKGILLRQKVIYEWLPIKCDQCKMFGHTQEQCKKQEKQKKEWRVKATTSTSRAALQEVGTTNEAETRDEEGFQPVTRHRQIMPRREELLDPMKLTNTYNVLMEGEAPQDMVGKKGGGGMNAPNKQADIKVFLQQENAGIVGFLETKVKESNIQHVMSKVCLNWKWEHNATSTERGRIIPSWHPRKYHFNLILKSDQLIHGQVMHLPTTKHFFLTLVYGRNLDDQRIPLWETIESIALNMDEPWCVLGDFNTVLRIGERIGDVEVTERETRDYASCINHSGLIEFQYEGAFFTWTNKSVWSRIDSAFHNDFWFNCNDYTHVMYRSQGLFDHNLIILSFPQCPKPISSFQFCEMWTKDRSYNKEDYRVTEGYKWLIDDNVNPNGPIWSGQELAYQDTHLQCGFLCKIDFQYCRD</sequence>
<dbReference type="AlphaFoldDB" id="A0A9Q1K5W5"/>
<evidence type="ECO:0000313" key="2">
    <source>
        <dbReference type="Proteomes" id="UP001153076"/>
    </source>
</evidence>
<dbReference type="PANTHER" id="PTHR33710">
    <property type="entry name" value="BNAC02G09200D PROTEIN"/>
    <property type="match status" value="1"/>
</dbReference>
<evidence type="ECO:0008006" key="3">
    <source>
        <dbReference type="Google" id="ProtNLM"/>
    </source>
</evidence>
<evidence type="ECO:0000313" key="1">
    <source>
        <dbReference type="EMBL" id="KAJ8437064.1"/>
    </source>
</evidence>
<dbReference type="PANTHER" id="PTHR33710:SF64">
    <property type="entry name" value="ENDONUCLEASE_EXONUCLEASE_PHOSPHATASE DOMAIN-CONTAINING PROTEIN"/>
    <property type="match status" value="1"/>
</dbReference>
<keyword evidence="2" id="KW-1185">Reference proteome</keyword>
<name>A0A9Q1K5W5_9CARY</name>
<dbReference type="EMBL" id="JAKOGI010000319">
    <property type="protein sequence ID" value="KAJ8437064.1"/>
    <property type="molecule type" value="Genomic_DNA"/>
</dbReference>
<dbReference type="SUPFAM" id="SSF56219">
    <property type="entry name" value="DNase I-like"/>
    <property type="match status" value="1"/>
</dbReference>
<organism evidence="1 2">
    <name type="scientific">Carnegiea gigantea</name>
    <dbReference type="NCBI Taxonomy" id="171969"/>
    <lineage>
        <taxon>Eukaryota</taxon>
        <taxon>Viridiplantae</taxon>
        <taxon>Streptophyta</taxon>
        <taxon>Embryophyta</taxon>
        <taxon>Tracheophyta</taxon>
        <taxon>Spermatophyta</taxon>
        <taxon>Magnoliopsida</taxon>
        <taxon>eudicotyledons</taxon>
        <taxon>Gunneridae</taxon>
        <taxon>Pentapetalae</taxon>
        <taxon>Caryophyllales</taxon>
        <taxon>Cactineae</taxon>
        <taxon>Cactaceae</taxon>
        <taxon>Cactoideae</taxon>
        <taxon>Echinocereeae</taxon>
        <taxon>Carnegiea</taxon>
    </lineage>
</organism>
<dbReference type="InterPro" id="IPR036691">
    <property type="entry name" value="Endo/exonu/phosph_ase_sf"/>
</dbReference>
<accession>A0A9Q1K5W5</accession>
<dbReference type="OrthoDB" id="1742140at2759"/>
<dbReference type="Gene3D" id="3.60.10.10">
    <property type="entry name" value="Endonuclease/exonuclease/phosphatase"/>
    <property type="match status" value="1"/>
</dbReference>
<protein>
    <recommendedName>
        <fullName evidence="3">DUF4283 domain-containing protein</fullName>
    </recommendedName>
</protein>
<gene>
    <name evidence="1" type="ORF">Cgig2_025911</name>
</gene>
<reference evidence="1" key="1">
    <citation type="submission" date="2022-04" db="EMBL/GenBank/DDBJ databases">
        <title>Carnegiea gigantea Genome sequencing and assembly v2.</title>
        <authorList>
            <person name="Copetti D."/>
            <person name="Sanderson M.J."/>
            <person name="Burquez A."/>
            <person name="Wojciechowski M.F."/>
        </authorList>
    </citation>
    <scope>NUCLEOTIDE SEQUENCE</scope>
    <source>
        <strain evidence="1">SGP5-SGP5p</strain>
        <tissue evidence="1">Aerial part</tissue>
    </source>
</reference>
<dbReference type="Proteomes" id="UP001153076">
    <property type="component" value="Unassembled WGS sequence"/>
</dbReference>